<feature type="compositionally biased region" description="Basic and acidic residues" evidence="1">
    <location>
        <begin position="1"/>
        <end position="16"/>
    </location>
</feature>
<gene>
    <name evidence="2" type="ORF">HPB48_022099</name>
</gene>
<organism evidence="2 3">
    <name type="scientific">Haemaphysalis longicornis</name>
    <name type="common">Bush tick</name>
    <dbReference type="NCBI Taxonomy" id="44386"/>
    <lineage>
        <taxon>Eukaryota</taxon>
        <taxon>Metazoa</taxon>
        <taxon>Ecdysozoa</taxon>
        <taxon>Arthropoda</taxon>
        <taxon>Chelicerata</taxon>
        <taxon>Arachnida</taxon>
        <taxon>Acari</taxon>
        <taxon>Parasitiformes</taxon>
        <taxon>Ixodida</taxon>
        <taxon>Ixodoidea</taxon>
        <taxon>Ixodidae</taxon>
        <taxon>Haemaphysalinae</taxon>
        <taxon>Haemaphysalis</taxon>
    </lineage>
</organism>
<comment type="caution">
    <text evidence="2">The sequence shown here is derived from an EMBL/GenBank/DDBJ whole genome shotgun (WGS) entry which is preliminary data.</text>
</comment>
<evidence type="ECO:0000313" key="2">
    <source>
        <dbReference type="EMBL" id="KAH9366808.1"/>
    </source>
</evidence>
<feature type="region of interest" description="Disordered" evidence="1">
    <location>
        <begin position="1"/>
        <end position="28"/>
    </location>
</feature>
<evidence type="ECO:0000313" key="3">
    <source>
        <dbReference type="Proteomes" id="UP000821853"/>
    </source>
</evidence>
<dbReference type="EMBL" id="JABSTR010000004">
    <property type="protein sequence ID" value="KAH9366808.1"/>
    <property type="molecule type" value="Genomic_DNA"/>
</dbReference>
<accession>A0A9J6FWQ1</accession>
<name>A0A9J6FWQ1_HAELO</name>
<dbReference type="AlphaFoldDB" id="A0A9J6FWQ1"/>
<keyword evidence="3" id="KW-1185">Reference proteome</keyword>
<evidence type="ECO:0000256" key="1">
    <source>
        <dbReference type="SAM" id="MobiDB-lite"/>
    </source>
</evidence>
<protein>
    <submittedName>
        <fullName evidence="2">Uncharacterized protein</fullName>
    </submittedName>
</protein>
<proteinExistence type="predicted"/>
<dbReference type="Proteomes" id="UP000821853">
    <property type="component" value="Chromosome 2"/>
</dbReference>
<reference evidence="2 3" key="1">
    <citation type="journal article" date="2020" name="Cell">
        <title>Large-Scale Comparative Analyses of Tick Genomes Elucidate Their Genetic Diversity and Vector Capacities.</title>
        <authorList>
            <consortium name="Tick Genome and Microbiome Consortium (TIGMIC)"/>
            <person name="Jia N."/>
            <person name="Wang J."/>
            <person name="Shi W."/>
            <person name="Du L."/>
            <person name="Sun Y."/>
            <person name="Zhan W."/>
            <person name="Jiang J.F."/>
            <person name="Wang Q."/>
            <person name="Zhang B."/>
            <person name="Ji P."/>
            <person name="Bell-Sakyi L."/>
            <person name="Cui X.M."/>
            <person name="Yuan T.T."/>
            <person name="Jiang B.G."/>
            <person name="Yang W.F."/>
            <person name="Lam T.T."/>
            <person name="Chang Q.C."/>
            <person name="Ding S.J."/>
            <person name="Wang X.J."/>
            <person name="Zhu J.G."/>
            <person name="Ruan X.D."/>
            <person name="Zhao L."/>
            <person name="Wei J.T."/>
            <person name="Ye R.Z."/>
            <person name="Que T.C."/>
            <person name="Du C.H."/>
            <person name="Zhou Y.H."/>
            <person name="Cheng J.X."/>
            <person name="Dai P.F."/>
            <person name="Guo W.B."/>
            <person name="Han X.H."/>
            <person name="Huang E.J."/>
            <person name="Li L.F."/>
            <person name="Wei W."/>
            <person name="Gao Y.C."/>
            <person name="Liu J.Z."/>
            <person name="Shao H.Z."/>
            <person name="Wang X."/>
            <person name="Wang C.C."/>
            <person name="Yang T.C."/>
            <person name="Huo Q.B."/>
            <person name="Li W."/>
            <person name="Chen H.Y."/>
            <person name="Chen S.E."/>
            <person name="Zhou L.G."/>
            <person name="Ni X.B."/>
            <person name="Tian J.H."/>
            <person name="Sheng Y."/>
            <person name="Liu T."/>
            <person name="Pan Y.S."/>
            <person name="Xia L.Y."/>
            <person name="Li J."/>
            <person name="Zhao F."/>
            <person name="Cao W.C."/>
        </authorList>
    </citation>
    <scope>NUCLEOTIDE SEQUENCE [LARGE SCALE GENOMIC DNA]</scope>
    <source>
        <strain evidence="2">HaeL-2018</strain>
    </source>
</reference>
<dbReference type="VEuPathDB" id="VectorBase:HLOH_044637"/>
<sequence length="103" mass="11154">MHLKEAEKHRDAEGKLVKPTSVQPTLSFGGDAAATSLSDNITKAEALFTMSLAVKAIPFAYADTASRTFPLMFPDSKIAESFSCGRTKALVYCLRWAGTPLQE</sequence>
<dbReference type="OrthoDB" id="6116262at2759"/>